<evidence type="ECO:0000313" key="3">
    <source>
        <dbReference type="Proteomes" id="UP000284868"/>
    </source>
</evidence>
<feature type="transmembrane region" description="Helical" evidence="1">
    <location>
        <begin position="6"/>
        <end position="22"/>
    </location>
</feature>
<protein>
    <recommendedName>
        <fullName evidence="4">Tetratricopeptide repeat protein</fullName>
    </recommendedName>
</protein>
<reference evidence="2 3" key="1">
    <citation type="submission" date="2018-08" db="EMBL/GenBank/DDBJ databases">
        <title>A genome reference for cultivated species of the human gut microbiota.</title>
        <authorList>
            <person name="Zou Y."/>
            <person name="Xue W."/>
            <person name="Luo G."/>
        </authorList>
    </citation>
    <scope>NUCLEOTIDE SEQUENCE [LARGE SCALE GENOMIC DNA]</scope>
    <source>
        <strain evidence="2 3">AF35-6BH</strain>
    </source>
</reference>
<keyword evidence="1" id="KW-0812">Transmembrane</keyword>
<keyword evidence="1" id="KW-0472">Membrane</keyword>
<name>A0A415PMV5_9FIRM</name>
<dbReference type="Proteomes" id="UP000284868">
    <property type="component" value="Unassembled WGS sequence"/>
</dbReference>
<evidence type="ECO:0000256" key="1">
    <source>
        <dbReference type="SAM" id="Phobius"/>
    </source>
</evidence>
<sequence length="224" mass="26383">MNYITIGVLCTILACIFLYYILKNHYVTKLTKAMHSERYPEVVDMSNRAIYQRFIGSYVCDLYRVKAYTRLGDDLKFKEVLMEVVKKDYPQEKRKEFLELYLHYFLLKKDQEYAARMLEEIKALGEPRAYTYNEQAFDVMINGATNLIEVMEDEINSKQFNGFGLGVLVYMIGKQYYLLDNKEEALTYFYNSLSCFHKSAIYVASAKAYVEEICEELGRPLPKY</sequence>
<evidence type="ECO:0008006" key="4">
    <source>
        <dbReference type="Google" id="ProtNLM"/>
    </source>
</evidence>
<dbReference type="EMBL" id="QRPK01000010">
    <property type="protein sequence ID" value="RHM14063.1"/>
    <property type="molecule type" value="Genomic_DNA"/>
</dbReference>
<dbReference type="RefSeq" id="WP_118365372.1">
    <property type="nucleotide sequence ID" value="NZ_QRPK01000010.1"/>
</dbReference>
<dbReference type="OrthoDB" id="1983128at2"/>
<evidence type="ECO:0000313" key="2">
    <source>
        <dbReference type="EMBL" id="RHM14063.1"/>
    </source>
</evidence>
<organism evidence="2 3">
    <name type="scientific">Amedibacillus dolichus</name>
    <dbReference type="NCBI Taxonomy" id="31971"/>
    <lineage>
        <taxon>Bacteria</taxon>
        <taxon>Bacillati</taxon>
        <taxon>Bacillota</taxon>
        <taxon>Erysipelotrichia</taxon>
        <taxon>Erysipelotrichales</taxon>
        <taxon>Erysipelotrichaceae</taxon>
        <taxon>Amedibacillus</taxon>
    </lineage>
</organism>
<keyword evidence="1" id="KW-1133">Transmembrane helix</keyword>
<accession>A0A415PMV5</accession>
<proteinExistence type="predicted"/>
<dbReference type="AlphaFoldDB" id="A0A415PMV5"/>
<keyword evidence="3" id="KW-1185">Reference proteome</keyword>
<gene>
    <name evidence="2" type="ORF">DWZ83_03395</name>
</gene>
<comment type="caution">
    <text evidence="2">The sequence shown here is derived from an EMBL/GenBank/DDBJ whole genome shotgun (WGS) entry which is preliminary data.</text>
</comment>